<gene>
    <name evidence="1" type="ORF">S12H4_46149</name>
</gene>
<evidence type="ECO:0000313" key="1">
    <source>
        <dbReference type="EMBL" id="GAJ14566.1"/>
    </source>
</evidence>
<reference evidence="1" key="1">
    <citation type="journal article" date="2014" name="Front. Microbiol.">
        <title>High frequency of phylogenetically diverse reductive dehalogenase-homologous genes in deep subseafloor sedimentary metagenomes.</title>
        <authorList>
            <person name="Kawai M."/>
            <person name="Futagami T."/>
            <person name="Toyoda A."/>
            <person name="Takaki Y."/>
            <person name="Nishi S."/>
            <person name="Hori S."/>
            <person name="Arai W."/>
            <person name="Tsubouchi T."/>
            <person name="Morono Y."/>
            <person name="Uchiyama I."/>
            <person name="Ito T."/>
            <person name="Fujiyama A."/>
            <person name="Inagaki F."/>
            <person name="Takami H."/>
        </authorList>
    </citation>
    <scope>NUCLEOTIDE SEQUENCE</scope>
    <source>
        <strain evidence="1">Expedition CK06-06</strain>
    </source>
</reference>
<name>X1VHX6_9ZZZZ</name>
<protein>
    <submittedName>
        <fullName evidence="1">Uncharacterized protein</fullName>
    </submittedName>
</protein>
<proteinExistence type="predicted"/>
<accession>X1VHX6</accession>
<organism evidence="1">
    <name type="scientific">marine sediment metagenome</name>
    <dbReference type="NCBI Taxonomy" id="412755"/>
    <lineage>
        <taxon>unclassified sequences</taxon>
        <taxon>metagenomes</taxon>
        <taxon>ecological metagenomes</taxon>
    </lineage>
</organism>
<sequence>MAKGHLVVQDNTGEKNGRAKLTVEQVREIKEALKHYHYGMYSQLGRQYGVAEHIIRSIKVKKLWRDVNLHESELEPYEGPVTLPSSRNITFENLDPGLIR</sequence>
<comment type="caution">
    <text evidence="1">The sequence shown here is derived from an EMBL/GenBank/DDBJ whole genome shotgun (WGS) entry which is preliminary data.</text>
</comment>
<dbReference type="EMBL" id="BARW01028607">
    <property type="protein sequence ID" value="GAJ14566.1"/>
    <property type="molecule type" value="Genomic_DNA"/>
</dbReference>
<dbReference type="AlphaFoldDB" id="X1VHX6"/>